<feature type="transmembrane region" description="Helical" evidence="1">
    <location>
        <begin position="305"/>
        <end position="328"/>
    </location>
</feature>
<evidence type="ECO:0000313" key="2">
    <source>
        <dbReference type="EMBL" id="GAA0970471.1"/>
    </source>
</evidence>
<feature type="transmembrane region" description="Helical" evidence="1">
    <location>
        <begin position="77"/>
        <end position="97"/>
    </location>
</feature>
<sequence>MPSPLRERADAGSTKVAFFELFFDLVFVFAVTQLSHRLLGGLTPENALQTGLLLLAVWWSWMYTTWTTNWFDPDHPVFRTVLTGVMLASLLMAAAIPEAFEGRALWFALGYTAVQFGRTLYALLASRGSPLAPTFQRMLCWFAVSCALWTAGAVLGGTALVVLWVLAVLVDLAGPSRGYFVPGLGRSTTADWSSIDGAHMAERCQLFIIIALGESVLLTGVTYSEHSSSPAETAAFAVAFLSSVAFWWIYFDRTAEASAEAIAACPDPGRIGRNAYTYGHIPMVAGIIVSAVADELVIVHPTGHTTAGTAATVLGGAALFLAGHLLFTRNVFGRWSRPRLTALALLAVLAAVYPLLSPILLALAALLVLIMVPVWDLASSRRSEDNEVDFA</sequence>
<reference evidence="3" key="1">
    <citation type="journal article" date="2019" name="Int. J. Syst. Evol. Microbiol.">
        <title>The Global Catalogue of Microorganisms (GCM) 10K type strain sequencing project: providing services to taxonomists for standard genome sequencing and annotation.</title>
        <authorList>
            <consortium name="The Broad Institute Genomics Platform"/>
            <consortium name="The Broad Institute Genome Sequencing Center for Infectious Disease"/>
            <person name="Wu L."/>
            <person name="Ma J."/>
        </authorList>
    </citation>
    <scope>NUCLEOTIDE SEQUENCE [LARGE SCALE GENOMIC DNA]</scope>
    <source>
        <strain evidence="3">JCM 10696</strain>
    </source>
</reference>
<feature type="transmembrane region" description="Helical" evidence="1">
    <location>
        <begin position="47"/>
        <end position="65"/>
    </location>
</feature>
<keyword evidence="1" id="KW-0472">Membrane</keyword>
<keyword evidence="1" id="KW-1133">Transmembrane helix</keyword>
<proteinExistence type="predicted"/>
<keyword evidence="3" id="KW-1185">Reference proteome</keyword>
<name>A0ABP4CIR0_9ACTN</name>
<dbReference type="EMBL" id="BAAAHH010000076">
    <property type="protein sequence ID" value="GAA0970471.1"/>
    <property type="molecule type" value="Genomic_DNA"/>
</dbReference>
<dbReference type="Pfam" id="PF06772">
    <property type="entry name" value="LtrA"/>
    <property type="match status" value="1"/>
</dbReference>
<evidence type="ECO:0000256" key="1">
    <source>
        <dbReference type="SAM" id="Phobius"/>
    </source>
</evidence>
<feature type="transmembrane region" description="Helical" evidence="1">
    <location>
        <begin position="16"/>
        <end position="35"/>
    </location>
</feature>
<feature type="transmembrane region" description="Helical" evidence="1">
    <location>
        <begin position="138"/>
        <end position="167"/>
    </location>
</feature>
<feature type="transmembrane region" description="Helical" evidence="1">
    <location>
        <begin position="340"/>
        <end position="372"/>
    </location>
</feature>
<accession>A0ABP4CIR0</accession>
<evidence type="ECO:0000313" key="3">
    <source>
        <dbReference type="Proteomes" id="UP001500665"/>
    </source>
</evidence>
<organism evidence="2 3">
    <name type="scientific">Actinocorallia libanotica</name>
    <dbReference type="NCBI Taxonomy" id="46162"/>
    <lineage>
        <taxon>Bacteria</taxon>
        <taxon>Bacillati</taxon>
        <taxon>Actinomycetota</taxon>
        <taxon>Actinomycetes</taxon>
        <taxon>Streptosporangiales</taxon>
        <taxon>Thermomonosporaceae</taxon>
        <taxon>Actinocorallia</taxon>
    </lineage>
</organism>
<dbReference type="PANTHER" id="PTHR36840:SF1">
    <property type="entry name" value="BLL5714 PROTEIN"/>
    <property type="match status" value="1"/>
</dbReference>
<dbReference type="InterPro" id="IPR010640">
    <property type="entry name" value="Low_temperature_requirement_A"/>
</dbReference>
<feature type="transmembrane region" description="Helical" evidence="1">
    <location>
        <begin position="275"/>
        <end position="293"/>
    </location>
</feature>
<comment type="caution">
    <text evidence="2">The sequence shown here is derived from an EMBL/GenBank/DDBJ whole genome shotgun (WGS) entry which is preliminary data.</text>
</comment>
<dbReference type="Proteomes" id="UP001500665">
    <property type="component" value="Unassembled WGS sequence"/>
</dbReference>
<keyword evidence="1" id="KW-0812">Transmembrane</keyword>
<dbReference type="PANTHER" id="PTHR36840">
    <property type="entry name" value="BLL5714 PROTEIN"/>
    <property type="match status" value="1"/>
</dbReference>
<gene>
    <name evidence="2" type="ORF">GCM10009550_78230</name>
</gene>
<feature type="transmembrane region" description="Helical" evidence="1">
    <location>
        <begin position="233"/>
        <end position="251"/>
    </location>
</feature>
<dbReference type="RefSeq" id="WP_344247923.1">
    <property type="nucleotide sequence ID" value="NZ_BAAAHH010000076.1"/>
</dbReference>
<protein>
    <submittedName>
        <fullName evidence="2">Low temperature requirement protein A</fullName>
    </submittedName>
</protein>